<dbReference type="Gene3D" id="3.10.20.440">
    <property type="entry name" value="2Fe-2S iron-sulphur cluster binding domain, sarcosine oxidase, alpha subunit, N-terminal domain"/>
    <property type="match status" value="1"/>
</dbReference>
<evidence type="ECO:0000313" key="2">
    <source>
        <dbReference type="EMBL" id="QHC37143.1"/>
    </source>
</evidence>
<dbReference type="SUPFAM" id="SSF54292">
    <property type="entry name" value="2Fe-2S ferredoxin-like"/>
    <property type="match status" value="1"/>
</dbReference>
<protein>
    <submittedName>
        <fullName evidence="2">(2Fe-2S)-binding protein</fullName>
    </submittedName>
</protein>
<organism evidence="2 3">
    <name type="scientific">Komagataeibacter xylinus</name>
    <name type="common">Gluconacetobacter xylinus</name>
    <dbReference type="NCBI Taxonomy" id="28448"/>
    <lineage>
        <taxon>Bacteria</taxon>
        <taxon>Pseudomonadati</taxon>
        <taxon>Pseudomonadota</taxon>
        <taxon>Alphaproteobacteria</taxon>
        <taxon>Acetobacterales</taxon>
        <taxon>Acetobacteraceae</taxon>
        <taxon>Komagataeibacter</taxon>
    </lineage>
</organism>
<dbReference type="GO" id="GO:0051536">
    <property type="term" value="F:iron-sulfur cluster binding"/>
    <property type="evidence" value="ECO:0007669"/>
    <property type="project" value="InterPro"/>
</dbReference>
<evidence type="ECO:0000313" key="3">
    <source>
        <dbReference type="Proteomes" id="UP000464674"/>
    </source>
</evidence>
<evidence type="ECO:0000256" key="1">
    <source>
        <dbReference type="ARBA" id="ARBA00023002"/>
    </source>
</evidence>
<dbReference type="EMBL" id="CP041348">
    <property type="protein sequence ID" value="QHC37143.1"/>
    <property type="molecule type" value="Genomic_DNA"/>
</dbReference>
<dbReference type="InterPro" id="IPR036010">
    <property type="entry name" value="2Fe-2S_ferredoxin-like_sf"/>
</dbReference>
<keyword evidence="1" id="KW-0560">Oxidoreductase</keyword>
<proteinExistence type="predicted"/>
<dbReference type="InterPro" id="IPR042204">
    <property type="entry name" value="2Fe-2S-bd_N"/>
</dbReference>
<dbReference type="Pfam" id="PF13510">
    <property type="entry name" value="Fer2_4"/>
    <property type="match status" value="1"/>
</dbReference>
<dbReference type="OrthoDB" id="573392at2"/>
<dbReference type="GO" id="GO:0016491">
    <property type="term" value="F:oxidoreductase activity"/>
    <property type="evidence" value="ECO:0007669"/>
    <property type="project" value="UniProtKB-KW"/>
</dbReference>
<name>A0A857FS92_KOMXY</name>
<sequence length="83" mass="9160">MPISFWFDGQEIRAAEGESVAVSLRRNNILTLGRSPVDDAARGVFCMMGVCQECVVRIDGKTANACRQIVRQGMRVETGLNEQ</sequence>
<accession>A0A857FS92</accession>
<dbReference type="Proteomes" id="UP000464674">
    <property type="component" value="Chromosome"/>
</dbReference>
<reference evidence="2 3" key="1">
    <citation type="journal article" date="2020" name="Carbohydr. Polym.">
        <title>Characterization and optimization of production of bacterial cellulose from strain CGMCC 17276 based on whole-genome analysis.</title>
        <authorList>
            <person name="Lu T."/>
            <person name="Gao H."/>
            <person name="Liao B."/>
            <person name="Wu J."/>
            <person name="Zhang W."/>
            <person name="Huang J."/>
            <person name="Liu M."/>
            <person name="Huang J."/>
            <person name="Chang Z."/>
            <person name="Jin M."/>
            <person name="Yi Z."/>
            <person name="Jiang D."/>
        </authorList>
    </citation>
    <scope>NUCLEOTIDE SEQUENCE [LARGE SCALE GENOMIC DNA]</scope>
    <source>
        <strain evidence="2 3">CGMCC 17276</strain>
    </source>
</reference>
<dbReference type="AlphaFoldDB" id="A0A857FS92"/>
<gene>
    <name evidence="2" type="ORF">FMA36_09125</name>
</gene>